<keyword evidence="4" id="KW-1003">Cell membrane</keyword>
<keyword evidence="6" id="KW-0460">Magnesium</keyword>
<keyword evidence="3" id="KW-0813">Transport</keyword>
<protein>
    <submittedName>
        <fullName evidence="13">Magnesium and cobalt transport protein CorA</fullName>
    </submittedName>
</protein>
<dbReference type="Pfam" id="PF01544">
    <property type="entry name" value="CorA"/>
    <property type="match status" value="1"/>
</dbReference>
<dbReference type="Gene3D" id="3.30.460.20">
    <property type="entry name" value="CorA soluble domain-like"/>
    <property type="match status" value="1"/>
</dbReference>
<evidence type="ECO:0000256" key="7">
    <source>
        <dbReference type="ARBA" id="ARBA00022989"/>
    </source>
</evidence>
<feature type="transmembrane region" description="Helical" evidence="12">
    <location>
        <begin position="268"/>
        <end position="287"/>
    </location>
</feature>
<evidence type="ECO:0000256" key="2">
    <source>
        <dbReference type="ARBA" id="ARBA00009765"/>
    </source>
</evidence>
<evidence type="ECO:0000256" key="10">
    <source>
        <dbReference type="ARBA" id="ARBA00034269"/>
    </source>
</evidence>
<dbReference type="GO" id="GO:0005886">
    <property type="term" value="C:plasma membrane"/>
    <property type="evidence" value="ECO:0007669"/>
    <property type="project" value="UniProtKB-SubCell"/>
</dbReference>
<evidence type="ECO:0000313" key="13">
    <source>
        <dbReference type="EMBL" id="CAA9388748.1"/>
    </source>
</evidence>
<dbReference type="AlphaFoldDB" id="A0A6J4NI32"/>
<dbReference type="SUPFAM" id="SSF143865">
    <property type="entry name" value="CorA soluble domain-like"/>
    <property type="match status" value="1"/>
</dbReference>
<feature type="transmembrane region" description="Helical" evidence="12">
    <location>
        <begin position="299"/>
        <end position="316"/>
    </location>
</feature>
<dbReference type="InterPro" id="IPR045861">
    <property type="entry name" value="CorA_cytoplasmic_dom"/>
</dbReference>
<dbReference type="GO" id="GO:0015095">
    <property type="term" value="F:magnesium ion transmembrane transporter activity"/>
    <property type="evidence" value="ECO:0007669"/>
    <property type="project" value="TreeGrafter"/>
</dbReference>
<comment type="similarity">
    <text evidence="2">Belongs to the CorA metal ion transporter (MIT) (TC 1.A.35) family.</text>
</comment>
<comment type="function">
    <text evidence="11">Mediates influx of magnesium ions. Alternates between open and closed states. Activated by low cytoplasmic Mg(2+) levels. Inactive when cytoplasmic Mg(2+) levels are high.</text>
</comment>
<organism evidence="13">
    <name type="scientific">uncultured Nocardioidaceae bacterium</name>
    <dbReference type="NCBI Taxonomy" id="253824"/>
    <lineage>
        <taxon>Bacteria</taxon>
        <taxon>Bacillati</taxon>
        <taxon>Actinomycetota</taxon>
        <taxon>Actinomycetes</taxon>
        <taxon>Propionibacteriales</taxon>
        <taxon>Nocardioidaceae</taxon>
        <taxon>environmental samples</taxon>
    </lineage>
</organism>
<dbReference type="PANTHER" id="PTHR46494:SF1">
    <property type="entry name" value="CORA FAMILY METAL ION TRANSPORTER (EUROFUNG)"/>
    <property type="match status" value="1"/>
</dbReference>
<keyword evidence="9 12" id="KW-0472">Membrane</keyword>
<dbReference type="InterPro" id="IPR045863">
    <property type="entry name" value="CorA_TM1_TM2"/>
</dbReference>
<evidence type="ECO:0000256" key="4">
    <source>
        <dbReference type="ARBA" id="ARBA00022475"/>
    </source>
</evidence>
<dbReference type="InterPro" id="IPR002523">
    <property type="entry name" value="MgTranspt_CorA/ZnTranspt_ZntB"/>
</dbReference>
<comment type="subcellular location">
    <subcellularLocation>
        <location evidence="1">Cell membrane</location>
        <topology evidence="1">Multi-pass membrane protein</topology>
    </subcellularLocation>
</comment>
<evidence type="ECO:0000256" key="9">
    <source>
        <dbReference type="ARBA" id="ARBA00023136"/>
    </source>
</evidence>
<evidence type="ECO:0000256" key="6">
    <source>
        <dbReference type="ARBA" id="ARBA00022842"/>
    </source>
</evidence>
<dbReference type="FunFam" id="1.20.58.340:FF:000004">
    <property type="entry name" value="Magnesium transport protein CorA"/>
    <property type="match status" value="1"/>
</dbReference>
<evidence type="ECO:0000256" key="5">
    <source>
        <dbReference type="ARBA" id="ARBA00022692"/>
    </source>
</evidence>
<keyword evidence="7 12" id="KW-1133">Transmembrane helix</keyword>
<evidence type="ECO:0000256" key="11">
    <source>
        <dbReference type="ARBA" id="ARBA00045497"/>
    </source>
</evidence>
<evidence type="ECO:0000256" key="3">
    <source>
        <dbReference type="ARBA" id="ARBA00022448"/>
    </source>
</evidence>
<name>A0A6J4NI32_9ACTN</name>
<evidence type="ECO:0000256" key="8">
    <source>
        <dbReference type="ARBA" id="ARBA00023065"/>
    </source>
</evidence>
<keyword evidence="5 12" id="KW-0812">Transmembrane</keyword>
<comment type="catalytic activity">
    <reaction evidence="10">
        <text>Mg(2+)(in) = Mg(2+)(out)</text>
        <dbReference type="Rhea" id="RHEA:29827"/>
        <dbReference type="ChEBI" id="CHEBI:18420"/>
    </reaction>
</comment>
<dbReference type="GO" id="GO:0015087">
    <property type="term" value="F:cobalt ion transmembrane transporter activity"/>
    <property type="evidence" value="ECO:0007669"/>
    <property type="project" value="TreeGrafter"/>
</dbReference>
<accession>A0A6J4NI32</accession>
<dbReference type="SUPFAM" id="SSF144083">
    <property type="entry name" value="Magnesium transport protein CorA, transmembrane region"/>
    <property type="match status" value="1"/>
</dbReference>
<evidence type="ECO:0000256" key="12">
    <source>
        <dbReference type="SAM" id="Phobius"/>
    </source>
</evidence>
<dbReference type="Gene3D" id="1.20.58.340">
    <property type="entry name" value="Magnesium transport protein CorA, transmembrane region"/>
    <property type="match status" value="2"/>
</dbReference>
<gene>
    <name evidence="13" type="ORF">AVDCRST_MAG47-2683</name>
</gene>
<reference evidence="13" key="1">
    <citation type="submission" date="2020-02" db="EMBL/GenBank/DDBJ databases">
        <authorList>
            <person name="Meier V. D."/>
        </authorList>
    </citation>
    <scope>NUCLEOTIDE SEQUENCE</scope>
    <source>
        <strain evidence="13">AVDCRST_MAG47</strain>
    </source>
</reference>
<dbReference type="GO" id="GO:0000287">
    <property type="term" value="F:magnesium ion binding"/>
    <property type="evidence" value="ECO:0007669"/>
    <property type="project" value="TreeGrafter"/>
</dbReference>
<proteinExistence type="inferred from homology"/>
<sequence length="325" mass="37304">MIVDQALYRDGVRKSVELDEDVLARLRAEHEWHAFVWVGLHEPDRDEMRWVTDIFGLHPLAVDDAMSMRQRPKVEPYDDMLFLVLKTLWYVDETDQVETGQVSMFLGKDYVVTVRQGAGIELVGVRGDLERRAHLLEHGPSAVVYSVCDRIVDGYEEVAEEIDIDVDEVEQGVFAVERYRDDRRIYVLKREIAEVRHAVHPLRGPMLKFAATEYPFLHPDSAPFFRDISDHVTRVSENVDGLDSLLSTAFEAYNARIQVQQNEDMRKISAWVAIAGVCTLIAGVYGMNFEHMPELGWDLGYPFALVLMLGSSLLLYRQFKKSGWL</sequence>
<dbReference type="PANTHER" id="PTHR46494">
    <property type="entry name" value="CORA FAMILY METAL ION TRANSPORTER (EUROFUNG)"/>
    <property type="match status" value="1"/>
</dbReference>
<dbReference type="EMBL" id="CADCUK010000174">
    <property type="protein sequence ID" value="CAA9388748.1"/>
    <property type="molecule type" value="Genomic_DNA"/>
</dbReference>
<evidence type="ECO:0000256" key="1">
    <source>
        <dbReference type="ARBA" id="ARBA00004651"/>
    </source>
</evidence>
<dbReference type="GO" id="GO:0050897">
    <property type="term" value="F:cobalt ion binding"/>
    <property type="evidence" value="ECO:0007669"/>
    <property type="project" value="TreeGrafter"/>
</dbReference>
<dbReference type="CDD" id="cd12830">
    <property type="entry name" value="MtCorA-like"/>
    <property type="match status" value="1"/>
</dbReference>
<keyword evidence="8" id="KW-0406">Ion transport</keyword>